<dbReference type="GO" id="GO:0043161">
    <property type="term" value="P:proteasome-mediated ubiquitin-dependent protein catabolic process"/>
    <property type="evidence" value="ECO:0007669"/>
    <property type="project" value="TreeGrafter"/>
</dbReference>
<sequence length="805" mass="87001">MTTMLMQLSRLQLYGLGSTVVFFYTVIHAFRQRSNFYAAAVYLSHSNACVMILWNQAIYQFVLLGKLLQKIFFGPLRLIEVERLQERAWFAITETLLALTIFKDEFESSFVILFVSLLFLKLISIKTLAQMEQSAQVSRLAHIRMISLLALLWVADVVLLISSVECILIEGPTVMIMFASEYMILIANVWTVTMKYILNCIDLRSQVPWEEKSIYGLYVDLTADFFKLLTYLTFFSLILTFYGLPLNILRDVYMTLRSFVLKIRDLRRYRRATSNMDTLYPNATLEEMEQMSDKTCIICREDMEFRGPIAAPTDGAAVPVEPVPPPTQRQGPNDTPKKLPCGHVFHFHCLRSWLERQQSCPTCRRTVLTPAEPRNEGNNAGRRANAGGRGAVPAVAAASAGAAAAAAPVPNGEEAIRQAQINLARSLGREAFAVVFPDVPFPPEAFQAPETAPQAAGASGASATAGSSRGASGATTSTIGETRSSLLPPPGRVGSSPPLSPDLASGNPLARFGSGLGSTPLGASSALNQAPMTTFPSFELGGAGTGSGLYSGLGIGGPLPTRGPGAPSTLEARLQYIRRKIHEASEPAAPTASTSAEGPSTHSEAMLEVQEEQGQEEEKEMTAREAALAAAERRATQAGKGTKTMGKRSDVVGDKTSTNAETPLLTLTPSSVPPSTPPRSGSSHPRLIPLFDASAPRRPFSTTYPHLAASSSDDSLLPSAPTSEQLAELSHLTRATIEARLKLLLRWQVKVEGLVDEMRAVLDAIPSETLDSDSKGSRASGEASEEVTREDKGKQPTEGMHAAVR</sequence>
<feature type="region of interest" description="Disordered" evidence="16">
    <location>
        <begin position="314"/>
        <end position="334"/>
    </location>
</feature>
<evidence type="ECO:0000256" key="14">
    <source>
        <dbReference type="ARBA" id="ARBA00023136"/>
    </source>
</evidence>
<dbReference type="InterPro" id="IPR050731">
    <property type="entry name" value="HRD1_E3_ubiq-ligases"/>
</dbReference>
<dbReference type="InterPro" id="IPR058051">
    <property type="entry name" value="Znf_RING_synoviolin"/>
</dbReference>
<feature type="transmembrane region" description="Helical" evidence="17">
    <location>
        <begin position="174"/>
        <end position="198"/>
    </location>
</feature>
<feature type="compositionally biased region" description="Acidic residues" evidence="16">
    <location>
        <begin position="609"/>
        <end position="619"/>
    </location>
</feature>
<dbReference type="STRING" id="269621.A0A238FIH0"/>
<feature type="transmembrane region" description="Helical" evidence="17">
    <location>
        <begin position="12"/>
        <end position="30"/>
    </location>
</feature>
<comment type="catalytic activity">
    <reaction evidence="1">
        <text>S-ubiquitinyl-[E2 ubiquitin-conjugating enzyme]-L-cysteine + [acceptor protein]-L-lysine = [E2 ubiquitin-conjugating enzyme]-L-cysteine + N(6)-ubiquitinyl-[acceptor protein]-L-lysine.</text>
        <dbReference type="EC" id="2.3.2.27"/>
    </reaction>
</comment>
<dbReference type="GO" id="GO:0008270">
    <property type="term" value="F:zinc ion binding"/>
    <property type="evidence" value="ECO:0007669"/>
    <property type="project" value="UniProtKB-KW"/>
</dbReference>
<reference evidence="20" key="1">
    <citation type="submission" date="2016-09" db="EMBL/GenBank/DDBJ databases">
        <authorList>
            <person name="Jeantristanb JTB J.-T."/>
            <person name="Ricardo R."/>
        </authorList>
    </citation>
    <scope>NUCLEOTIDE SEQUENCE [LARGE SCALE GENOMIC DNA]</scope>
</reference>
<organism evidence="19 20">
    <name type="scientific">Microbotryum intermedium</name>
    <dbReference type="NCBI Taxonomy" id="269621"/>
    <lineage>
        <taxon>Eukaryota</taxon>
        <taxon>Fungi</taxon>
        <taxon>Dikarya</taxon>
        <taxon>Basidiomycota</taxon>
        <taxon>Pucciniomycotina</taxon>
        <taxon>Microbotryomycetes</taxon>
        <taxon>Microbotryales</taxon>
        <taxon>Microbotryaceae</taxon>
        <taxon>Microbotryum</taxon>
    </lineage>
</organism>
<evidence type="ECO:0000256" key="4">
    <source>
        <dbReference type="ARBA" id="ARBA00010089"/>
    </source>
</evidence>
<dbReference type="PANTHER" id="PTHR22763:SF184">
    <property type="entry name" value="E3 UBIQUITIN-PROTEIN LIGASE SYNOVIOLIN"/>
    <property type="match status" value="1"/>
</dbReference>
<accession>A0A238FIH0</accession>
<dbReference type="Proteomes" id="UP000198372">
    <property type="component" value="Unassembled WGS sequence"/>
</dbReference>
<dbReference type="Pfam" id="PF13639">
    <property type="entry name" value="zf-RING_2"/>
    <property type="match status" value="1"/>
</dbReference>
<feature type="region of interest" description="Disordered" evidence="16">
    <location>
        <begin position="583"/>
        <end position="687"/>
    </location>
</feature>
<evidence type="ECO:0000256" key="10">
    <source>
        <dbReference type="ARBA" id="ARBA00022786"/>
    </source>
</evidence>
<keyword evidence="6" id="KW-0808">Transferase</keyword>
<dbReference type="PANTHER" id="PTHR22763">
    <property type="entry name" value="RING ZINC FINGER PROTEIN"/>
    <property type="match status" value="1"/>
</dbReference>
<feature type="compositionally biased region" description="Basic and acidic residues" evidence="16">
    <location>
        <begin position="786"/>
        <end position="795"/>
    </location>
</feature>
<keyword evidence="14 17" id="KW-0472">Membrane</keyword>
<keyword evidence="13 17" id="KW-1133">Transmembrane helix</keyword>
<evidence type="ECO:0000256" key="3">
    <source>
        <dbReference type="ARBA" id="ARBA00004906"/>
    </source>
</evidence>
<feature type="compositionally biased region" description="Low complexity" evidence="16">
    <location>
        <begin position="707"/>
        <end position="721"/>
    </location>
</feature>
<gene>
    <name evidence="19" type="ORF">BQ2448_4635</name>
</gene>
<keyword evidence="20" id="KW-1185">Reference proteome</keyword>
<name>A0A238FIH0_9BASI</name>
<feature type="transmembrane region" description="Helical" evidence="17">
    <location>
        <begin position="228"/>
        <end position="249"/>
    </location>
</feature>
<feature type="compositionally biased region" description="Low complexity" evidence="16">
    <location>
        <begin position="586"/>
        <end position="601"/>
    </location>
</feature>
<feature type="transmembrane region" description="Helical" evidence="17">
    <location>
        <begin position="36"/>
        <end position="63"/>
    </location>
</feature>
<proteinExistence type="inferred from homology"/>
<dbReference type="InterPro" id="IPR013083">
    <property type="entry name" value="Znf_RING/FYVE/PHD"/>
</dbReference>
<feature type="transmembrane region" description="Helical" evidence="17">
    <location>
        <begin position="108"/>
        <end position="129"/>
    </location>
</feature>
<feature type="domain" description="RING-type" evidence="18">
    <location>
        <begin position="296"/>
        <end position="364"/>
    </location>
</feature>
<evidence type="ECO:0000256" key="7">
    <source>
        <dbReference type="ARBA" id="ARBA00022692"/>
    </source>
</evidence>
<dbReference type="EC" id="2.3.2.27" evidence="5"/>
<keyword evidence="10" id="KW-0833">Ubl conjugation pathway</keyword>
<evidence type="ECO:0000256" key="8">
    <source>
        <dbReference type="ARBA" id="ARBA00022723"/>
    </source>
</evidence>
<evidence type="ECO:0000256" key="5">
    <source>
        <dbReference type="ARBA" id="ARBA00012483"/>
    </source>
</evidence>
<keyword evidence="7 17" id="KW-0812">Transmembrane</keyword>
<evidence type="ECO:0000256" key="1">
    <source>
        <dbReference type="ARBA" id="ARBA00000900"/>
    </source>
</evidence>
<dbReference type="GO" id="GO:0036503">
    <property type="term" value="P:ERAD pathway"/>
    <property type="evidence" value="ECO:0007669"/>
    <property type="project" value="TreeGrafter"/>
</dbReference>
<dbReference type="SUPFAM" id="SSF57850">
    <property type="entry name" value="RING/U-box"/>
    <property type="match status" value="1"/>
</dbReference>
<dbReference type="PROSITE" id="PS50089">
    <property type="entry name" value="ZF_RING_2"/>
    <property type="match status" value="1"/>
</dbReference>
<evidence type="ECO:0000256" key="11">
    <source>
        <dbReference type="ARBA" id="ARBA00022824"/>
    </source>
</evidence>
<evidence type="ECO:0000256" key="17">
    <source>
        <dbReference type="SAM" id="Phobius"/>
    </source>
</evidence>
<feature type="region of interest" description="Disordered" evidence="16">
    <location>
        <begin position="445"/>
        <end position="511"/>
    </location>
</feature>
<keyword evidence="11" id="KW-0256">Endoplasmic reticulum</keyword>
<comment type="pathway">
    <text evidence="3">Protein modification; protein ubiquitination.</text>
</comment>
<dbReference type="CDD" id="cd16479">
    <property type="entry name" value="RING-H2_synoviolin"/>
    <property type="match status" value="1"/>
</dbReference>
<dbReference type="SMART" id="SM00184">
    <property type="entry name" value="RING"/>
    <property type="match status" value="1"/>
</dbReference>
<evidence type="ECO:0000313" key="19">
    <source>
        <dbReference type="EMBL" id="SCV71941.1"/>
    </source>
</evidence>
<dbReference type="InterPro" id="IPR001841">
    <property type="entry name" value="Znf_RING"/>
</dbReference>
<keyword evidence="12" id="KW-0862">Zinc</keyword>
<feature type="region of interest" description="Disordered" evidence="16">
    <location>
        <begin position="702"/>
        <end position="722"/>
    </location>
</feature>
<keyword evidence="8" id="KW-0479">Metal-binding</keyword>
<comment type="similarity">
    <text evidence="4">Belongs to the HRD1 family.</text>
</comment>
<dbReference type="InterPro" id="IPR057992">
    <property type="entry name" value="TPR_SYVN1_N"/>
</dbReference>
<evidence type="ECO:0000259" key="18">
    <source>
        <dbReference type="PROSITE" id="PS50089"/>
    </source>
</evidence>
<dbReference type="GO" id="GO:0005789">
    <property type="term" value="C:endoplasmic reticulum membrane"/>
    <property type="evidence" value="ECO:0007669"/>
    <property type="project" value="UniProtKB-SubCell"/>
</dbReference>
<dbReference type="AlphaFoldDB" id="A0A238FIH0"/>
<dbReference type="OrthoDB" id="7759664at2759"/>
<evidence type="ECO:0000256" key="12">
    <source>
        <dbReference type="ARBA" id="ARBA00022833"/>
    </source>
</evidence>
<keyword evidence="9 15" id="KW-0863">Zinc-finger</keyword>
<dbReference type="GO" id="GO:0061630">
    <property type="term" value="F:ubiquitin protein ligase activity"/>
    <property type="evidence" value="ECO:0007669"/>
    <property type="project" value="UniProtKB-EC"/>
</dbReference>
<evidence type="ECO:0000256" key="2">
    <source>
        <dbReference type="ARBA" id="ARBA00004477"/>
    </source>
</evidence>
<evidence type="ECO:0000256" key="6">
    <source>
        <dbReference type="ARBA" id="ARBA00022679"/>
    </source>
</evidence>
<evidence type="ECO:0000256" key="15">
    <source>
        <dbReference type="PROSITE-ProRule" id="PRU00175"/>
    </source>
</evidence>
<evidence type="ECO:0000256" key="9">
    <source>
        <dbReference type="ARBA" id="ARBA00022771"/>
    </source>
</evidence>
<feature type="compositionally biased region" description="Low complexity" evidence="16">
    <location>
        <begin position="451"/>
        <end position="482"/>
    </location>
</feature>
<evidence type="ECO:0000313" key="20">
    <source>
        <dbReference type="Proteomes" id="UP000198372"/>
    </source>
</evidence>
<dbReference type="Gene3D" id="3.30.40.10">
    <property type="entry name" value="Zinc/RING finger domain, C3HC4 (zinc finger)"/>
    <property type="match status" value="1"/>
</dbReference>
<protein>
    <recommendedName>
        <fullName evidence="5">RING-type E3 ubiquitin transferase</fullName>
        <ecNumber evidence="5">2.3.2.27</ecNumber>
    </recommendedName>
</protein>
<comment type="subcellular location">
    <subcellularLocation>
        <location evidence="2">Endoplasmic reticulum membrane</location>
        <topology evidence="2">Multi-pass membrane protein</topology>
    </subcellularLocation>
</comment>
<evidence type="ECO:0000256" key="16">
    <source>
        <dbReference type="SAM" id="MobiDB-lite"/>
    </source>
</evidence>
<feature type="region of interest" description="Disordered" evidence="16">
    <location>
        <begin position="766"/>
        <end position="805"/>
    </location>
</feature>
<evidence type="ECO:0000256" key="13">
    <source>
        <dbReference type="ARBA" id="ARBA00022989"/>
    </source>
</evidence>
<dbReference type="EMBL" id="FMSP01000008">
    <property type="protein sequence ID" value="SCV71941.1"/>
    <property type="molecule type" value="Genomic_DNA"/>
</dbReference>
<feature type="transmembrane region" description="Helical" evidence="17">
    <location>
        <begin position="141"/>
        <end position="162"/>
    </location>
</feature>
<dbReference type="Pfam" id="PF25563">
    <property type="entry name" value="TPR_SYVN1_N"/>
    <property type="match status" value="1"/>
</dbReference>